<organism evidence="5 6">
    <name type="scientific">Vagococcus allomyrinae</name>
    <dbReference type="NCBI Taxonomy" id="2794353"/>
    <lineage>
        <taxon>Bacteria</taxon>
        <taxon>Bacillati</taxon>
        <taxon>Bacillota</taxon>
        <taxon>Bacilli</taxon>
        <taxon>Lactobacillales</taxon>
        <taxon>Enterococcaceae</taxon>
        <taxon>Vagococcus</taxon>
    </lineage>
</organism>
<dbReference type="AlphaFoldDB" id="A0A940P8W8"/>
<evidence type="ECO:0000259" key="4">
    <source>
        <dbReference type="PROSITE" id="PS50949"/>
    </source>
</evidence>
<dbReference type="Gene3D" id="1.20.120.530">
    <property type="entry name" value="GntR ligand-binding domain-like"/>
    <property type="match status" value="1"/>
</dbReference>
<keyword evidence="6" id="KW-1185">Reference proteome</keyword>
<name>A0A940P8W8_9ENTE</name>
<dbReference type="Proteomes" id="UP000674938">
    <property type="component" value="Unassembled WGS sequence"/>
</dbReference>
<dbReference type="SUPFAM" id="SSF46785">
    <property type="entry name" value="Winged helix' DNA-binding domain"/>
    <property type="match status" value="1"/>
</dbReference>
<dbReference type="InterPro" id="IPR000524">
    <property type="entry name" value="Tscrpt_reg_HTH_GntR"/>
</dbReference>
<evidence type="ECO:0000256" key="2">
    <source>
        <dbReference type="ARBA" id="ARBA00023125"/>
    </source>
</evidence>
<dbReference type="InterPro" id="IPR011711">
    <property type="entry name" value="GntR_C"/>
</dbReference>
<evidence type="ECO:0000313" key="5">
    <source>
        <dbReference type="EMBL" id="MBP1043220.1"/>
    </source>
</evidence>
<dbReference type="PANTHER" id="PTHR43537:SF5">
    <property type="entry name" value="UXU OPERON TRANSCRIPTIONAL REGULATOR"/>
    <property type="match status" value="1"/>
</dbReference>
<dbReference type="PROSITE" id="PS50949">
    <property type="entry name" value="HTH_GNTR"/>
    <property type="match status" value="1"/>
</dbReference>
<dbReference type="CDD" id="cd07377">
    <property type="entry name" value="WHTH_GntR"/>
    <property type="match status" value="1"/>
</dbReference>
<dbReference type="Gene3D" id="1.10.10.10">
    <property type="entry name" value="Winged helix-like DNA-binding domain superfamily/Winged helix DNA-binding domain"/>
    <property type="match status" value="1"/>
</dbReference>
<dbReference type="GO" id="GO:0003677">
    <property type="term" value="F:DNA binding"/>
    <property type="evidence" value="ECO:0007669"/>
    <property type="project" value="UniProtKB-KW"/>
</dbReference>
<dbReference type="InterPro" id="IPR008920">
    <property type="entry name" value="TF_FadR/GntR_C"/>
</dbReference>
<dbReference type="SMART" id="SM00895">
    <property type="entry name" value="FCD"/>
    <property type="match status" value="1"/>
</dbReference>
<dbReference type="InterPro" id="IPR036390">
    <property type="entry name" value="WH_DNA-bd_sf"/>
</dbReference>
<dbReference type="Pfam" id="PF07729">
    <property type="entry name" value="FCD"/>
    <property type="match status" value="1"/>
</dbReference>
<dbReference type="PANTHER" id="PTHR43537">
    <property type="entry name" value="TRANSCRIPTIONAL REGULATOR, GNTR FAMILY"/>
    <property type="match status" value="1"/>
</dbReference>
<gene>
    <name evidence="5" type="ORF">I6N95_19555</name>
</gene>
<dbReference type="GO" id="GO:0003700">
    <property type="term" value="F:DNA-binding transcription factor activity"/>
    <property type="evidence" value="ECO:0007669"/>
    <property type="project" value="InterPro"/>
</dbReference>
<protein>
    <submittedName>
        <fullName evidence="5">GntR family transcriptional regulator</fullName>
    </submittedName>
</protein>
<dbReference type="EMBL" id="JAEEGA010000015">
    <property type="protein sequence ID" value="MBP1043220.1"/>
    <property type="molecule type" value="Genomic_DNA"/>
</dbReference>
<reference evidence="5" key="1">
    <citation type="submission" date="2020-12" db="EMBL/GenBank/DDBJ databases">
        <title>Vagococcus allomyrinae sp. nov. and Enterococcus lavae sp. nov., isolated from the larvae of Allomyrina dichotoma.</title>
        <authorList>
            <person name="Lee S.D."/>
        </authorList>
    </citation>
    <scope>NUCLEOTIDE SEQUENCE</scope>
    <source>
        <strain evidence="5">BWB3-3</strain>
    </source>
</reference>
<accession>A0A940P8W8</accession>
<comment type="caution">
    <text evidence="5">The sequence shown here is derived from an EMBL/GenBank/DDBJ whole genome shotgun (WGS) entry which is preliminary data.</text>
</comment>
<evidence type="ECO:0000313" key="6">
    <source>
        <dbReference type="Proteomes" id="UP000674938"/>
    </source>
</evidence>
<dbReference type="InterPro" id="IPR036388">
    <property type="entry name" value="WH-like_DNA-bd_sf"/>
</dbReference>
<evidence type="ECO:0000256" key="1">
    <source>
        <dbReference type="ARBA" id="ARBA00023015"/>
    </source>
</evidence>
<dbReference type="SUPFAM" id="SSF48008">
    <property type="entry name" value="GntR ligand-binding domain-like"/>
    <property type="match status" value="1"/>
</dbReference>
<keyword evidence="1" id="KW-0805">Transcription regulation</keyword>
<dbReference type="SMART" id="SM00345">
    <property type="entry name" value="HTH_GNTR"/>
    <property type="match status" value="1"/>
</dbReference>
<dbReference type="Pfam" id="PF00392">
    <property type="entry name" value="GntR"/>
    <property type="match status" value="1"/>
</dbReference>
<evidence type="ECO:0000256" key="3">
    <source>
        <dbReference type="ARBA" id="ARBA00023163"/>
    </source>
</evidence>
<proteinExistence type="predicted"/>
<dbReference type="RefSeq" id="WP_209531034.1">
    <property type="nucleotide sequence ID" value="NZ_JAEEGA010000015.1"/>
</dbReference>
<keyword evidence="3" id="KW-0804">Transcription</keyword>
<keyword evidence="2" id="KW-0238">DNA-binding</keyword>
<sequence length="234" mass="27351">MSTVTENVAKNLDLTRNEPLKSLVYQAFRKTIILGEIPAGVRINEKEFAEEMNISRTPIRHAMQTLVSENLVAYQPGIGNIVKGINVADAHEIYDIRKALDILATTTAMKKMTPEDFEELRTLLEDTHQLNEEGDVDLVLRKFSDFNQFIYQKSQMLRLESIVTKLRDYLVYFRDIAIKDKERRDRALHEHWLIYQGMTNQNKEQIELIIHEHLDTSLSFIIKEMEQYLNDTTH</sequence>
<feature type="domain" description="HTH gntR-type" evidence="4">
    <location>
        <begin position="18"/>
        <end position="85"/>
    </location>
</feature>